<proteinExistence type="predicted"/>
<protein>
    <recommendedName>
        <fullName evidence="4">DUF3575 domain-containing protein</fullName>
    </recommendedName>
</protein>
<dbReference type="EMBL" id="JBHUHV010000052">
    <property type="protein sequence ID" value="MFD2068307.1"/>
    <property type="molecule type" value="Genomic_DNA"/>
</dbReference>
<dbReference type="Proteomes" id="UP001597369">
    <property type="component" value="Unassembled WGS sequence"/>
</dbReference>
<keyword evidence="1" id="KW-0732">Signal</keyword>
<evidence type="ECO:0008006" key="4">
    <source>
        <dbReference type="Google" id="ProtNLM"/>
    </source>
</evidence>
<comment type="caution">
    <text evidence="2">The sequence shown here is derived from an EMBL/GenBank/DDBJ whole genome shotgun (WGS) entry which is preliminary data.</text>
</comment>
<evidence type="ECO:0000256" key="1">
    <source>
        <dbReference type="SAM" id="SignalP"/>
    </source>
</evidence>
<organism evidence="2 3">
    <name type="scientific">Pontibacter silvestris</name>
    <dbReference type="NCBI Taxonomy" id="2305183"/>
    <lineage>
        <taxon>Bacteria</taxon>
        <taxon>Pseudomonadati</taxon>
        <taxon>Bacteroidota</taxon>
        <taxon>Cytophagia</taxon>
        <taxon>Cytophagales</taxon>
        <taxon>Hymenobacteraceae</taxon>
        <taxon>Pontibacter</taxon>
    </lineage>
</organism>
<name>A0ABW4X2B3_9BACT</name>
<accession>A0ABW4X2B3</accession>
<reference evidence="3" key="1">
    <citation type="journal article" date="2019" name="Int. J. Syst. Evol. Microbiol.">
        <title>The Global Catalogue of Microorganisms (GCM) 10K type strain sequencing project: providing services to taxonomists for standard genome sequencing and annotation.</title>
        <authorList>
            <consortium name="The Broad Institute Genomics Platform"/>
            <consortium name="The Broad Institute Genome Sequencing Center for Infectious Disease"/>
            <person name="Wu L."/>
            <person name="Ma J."/>
        </authorList>
    </citation>
    <scope>NUCLEOTIDE SEQUENCE [LARGE SCALE GENOMIC DNA]</scope>
    <source>
        <strain evidence="3">JCM 16545</strain>
    </source>
</reference>
<gene>
    <name evidence="2" type="ORF">ACFSKU_15560</name>
</gene>
<sequence>MKARLLLPIVVLLMTSCVAQAQNDLPVTVTKRLYKINFFTLGLEFEQALGKSSTFNINPNISFGLDYHNERDYNAYLWPSLELQTRGYYNLNKRSKAGKNVSDNSGNFIALSIYGNTPSLIEHEESGNEASYGVGPVWGMQRNFNSGLNLTVTAGAGYGKDKFGDEGLTPLLRLNLGFLLGRGR</sequence>
<keyword evidence="3" id="KW-1185">Reference proteome</keyword>
<evidence type="ECO:0000313" key="3">
    <source>
        <dbReference type="Proteomes" id="UP001597369"/>
    </source>
</evidence>
<dbReference type="RefSeq" id="WP_229961699.1">
    <property type="nucleotide sequence ID" value="NZ_JAJJWI010000014.1"/>
</dbReference>
<dbReference type="PROSITE" id="PS51257">
    <property type="entry name" value="PROKAR_LIPOPROTEIN"/>
    <property type="match status" value="1"/>
</dbReference>
<evidence type="ECO:0000313" key="2">
    <source>
        <dbReference type="EMBL" id="MFD2068307.1"/>
    </source>
</evidence>
<feature type="chain" id="PRO_5046676213" description="DUF3575 domain-containing protein" evidence="1">
    <location>
        <begin position="22"/>
        <end position="184"/>
    </location>
</feature>
<feature type="signal peptide" evidence="1">
    <location>
        <begin position="1"/>
        <end position="21"/>
    </location>
</feature>